<keyword evidence="12" id="KW-1278">Translocase</keyword>
<dbReference type="AlphaFoldDB" id="A0A0Q2N2Z7"/>
<evidence type="ECO:0000256" key="19">
    <source>
        <dbReference type="ARBA" id="ARBA00029351"/>
    </source>
</evidence>
<comment type="caution">
    <text evidence="23">The sequence shown here is derived from an EMBL/GenBank/DDBJ whole genome shotgun (WGS) entry which is preliminary data.</text>
</comment>
<comment type="catalytic activity">
    <reaction evidence="19 20">
        <text>a quinol + 2 Fe(III)-[cytochrome c](out) = a quinone + 2 Fe(II)-[cytochrome c](out) + 2 H(+)(out)</text>
        <dbReference type="Rhea" id="RHEA:11484"/>
        <dbReference type="Rhea" id="RHEA-COMP:10350"/>
        <dbReference type="Rhea" id="RHEA-COMP:14399"/>
        <dbReference type="ChEBI" id="CHEBI:15378"/>
        <dbReference type="ChEBI" id="CHEBI:24646"/>
        <dbReference type="ChEBI" id="CHEBI:29033"/>
        <dbReference type="ChEBI" id="CHEBI:29034"/>
        <dbReference type="ChEBI" id="CHEBI:132124"/>
        <dbReference type="EC" id="7.1.1.8"/>
    </reaction>
</comment>
<dbReference type="OrthoDB" id="9767869at2"/>
<dbReference type="CDD" id="cd03470">
    <property type="entry name" value="Rieske_cytochrome_bc1"/>
    <property type="match status" value="1"/>
</dbReference>
<evidence type="ECO:0000256" key="4">
    <source>
        <dbReference type="ARBA" id="ARBA00011649"/>
    </source>
</evidence>
<keyword evidence="8" id="KW-1003">Cell membrane</keyword>
<keyword evidence="13 20" id="KW-0249">Electron transport</keyword>
<dbReference type="InParanoid" id="A0A0Q2N2Z7"/>
<evidence type="ECO:0000256" key="1">
    <source>
        <dbReference type="ARBA" id="ARBA00002444"/>
    </source>
</evidence>
<dbReference type="PRINTS" id="PR00162">
    <property type="entry name" value="RIESKE"/>
</dbReference>
<evidence type="ECO:0000256" key="16">
    <source>
        <dbReference type="ARBA" id="ARBA00023014"/>
    </source>
</evidence>
<keyword evidence="18" id="KW-1015">Disulfide bond</keyword>
<dbReference type="InterPro" id="IPR019470">
    <property type="entry name" value="Ubiq_cytC_Rdtase_Fe-S_su_TAT"/>
</dbReference>
<dbReference type="PROSITE" id="PS51296">
    <property type="entry name" value="RIESKE"/>
    <property type="match status" value="1"/>
</dbReference>
<keyword evidence="7 20" id="KW-0813">Transport</keyword>
<dbReference type="GeneID" id="50534567"/>
<dbReference type="FunFam" id="1.20.5.510:FF:000003">
    <property type="entry name" value="Ubiquinol-cytochrome c reductase iron-sulfur subunit"/>
    <property type="match status" value="1"/>
</dbReference>
<evidence type="ECO:0000256" key="11">
    <source>
        <dbReference type="ARBA" id="ARBA00022723"/>
    </source>
</evidence>
<accession>A0A0Q2N2Z7</accession>
<comment type="similarity">
    <text evidence="3">Belongs to the Rieske iron-sulfur protein family.</text>
</comment>
<evidence type="ECO:0000256" key="17">
    <source>
        <dbReference type="ARBA" id="ARBA00023136"/>
    </source>
</evidence>
<evidence type="ECO:0000256" key="5">
    <source>
        <dbReference type="ARBA" id="ARBA00012951"/>
    </source>
</evidence>
<dbReference type="Pfam" id="PF10399">
    <property type="entry name" value="UCR_Fe-S_N"/>
    <property type="match status" value="1"/>
</dbReference>
<keyword evidence="9" id="KW-0812">Transmembrane</keyword>
<dbReference type="InterPro" id="IPR014349">
    <property type="entry name" value="Rieske_Fe-S_prot"/>
</dbReference>
<dbReference type="Gene3D" id="1.20.5.510">
    <property type="entry name" value="Single helix bin"/>
    <property type="match status" value="1"/>
</dbReference>
<evidence type="ECO:0000256" key="7">
    <source>
        <dbReference type="ARBA" id="ARBA00022448"/>
    </source>
</evidence>
<dbReference type="NCBIfam" id="TIGR01416">
    <property type="entry name" value="Rieske_proteo"/>
    <property type="match status" value="1"/>
</dbReference>
<keyword evidence="15" id="KW-0408">Iron</keyword>
<dbReference type="GO" id="GO:0046872">
    <property type="term" value="F:metal ion binding"/>
    <property type="evidence" value="ECO:0007669"/>
    <property type="project" value="UniProtKB-KW"/>
</dbReference>
<keyword evidence="10" id="KW-0001">2Fe-2S</keyword>
<dbReference type="Proteomes" id="UP000051221">
    <property type="component" value="Unassembled WGS sequence"/>
</dbReference>
<evidence type="ECO:0000256" key="12">
    <source>
        <dbReference type="ARBA" id="ARBA00022967"/>
    </source>
</evidence>
<keyword evidence="16" id="KW-0411">Iron-sulfur</keyword>
<evidence type="ECO:0000256" key="8">
    <source>
        <dbReference type="ARBA" id="ARBA00022475"/>
    </source>
</evidence>
<protein>
    <recommendedName>
        <fullName evidence="6 20">Ubiquinol-cytochrome c reductase iron-sulfur subunit</fullName>
        <ecNumber evidence="5 20">7.1.1.8</ecNumber>
    </recommendedName>
</protein>
<evidence type="ECO:0000256" key="2">
    <source>
        <dbReference type="ARBA" id="ARBA00004162"/>
    </source>
</evidence>
<dbReference type="FunFam" id="2.102.10.10:FF:000008">
    <property type="entry name" value="Ubiquinol-cytochrome c reductase iron-sulfur subunit"/>
    <property type="match status" value="1"/>
</dbReference>
<dbReference type="SUPFAM" id="SSF50022">
    <property type="entry name" value="ISP domain"/>
    <property type="match status" value="1"/>
</dbReference>
<name>A0A0Q2N2Z7_VIBFU</name>
<keyword evidence="17" id="KW-0472">Membrane</keyword>
<comment type="function">
    <text evidence="1">Component of the ubiquinol-cytochrome c reductase complex (complex III or cytochrome b-c1 complex), which is a respiratory chain that generates an electrochemical potential coupled to ATP synthesis.</text>
</comment>
<evidence type="ECO:0000313" key="24">
    <source>
        <dbReference type="Proteomes" id="UP000051221"/>
    </source>
</evidence>
<evidence type="ECO:0000256" key="13">
    <source>
        <dbReference type="ARBA" id="ARBA00022982"/>
    </source>
</evidence>
<evidence type="ECO:0000256" key="10">
    <source>
        <dbReference type="ARBA" id="ARBA00022714"/>
    </source>
</evidence>
<dbReference type="RefSeq" id="WP_004723800.1">
    <property type="nucleotide sequence ID" value="NZ_CABLCD010000004.1"/>
</dbReference>
<dbReference type="GO" id="GO:0008121">
    <property type="term" value="F:quinol-cytochrome-c reductase activity"/>
    <property type="evidence" value="ECO:0007669"/>
    <property type="project" value="UniProtKB-EC"/>
</dbReference>
<evidence type="ECO:0000256" key="6">
    <source>
        <dbReference type="ARBA" id="ARBA00019816"/>
    </source>
</evidence>
<comment type="subcellular location">
    <subcellularLocation>
        <location evidence="2">Cell membrane</location>
        <topology evidence="2">Single-pass membrane protein</topology>
    </subcellularLocation>
</comment>
<evidence type="ECO:0000256" key="18">
    <source>
        <dbReference type="ARBA" id="ARBA00023157"/>
    </source>
</evidence>
<proteinExistence type="inferred from homology"/>
<evidence type="ECO:0000256" key="21">
    <source>
        <dbReference type="RuleBase" id="RU004497"/>
    </source>
</evidence>
<keyword evidence="11" id="KW-0479">Metal-binding</keyword>
<dbReference type="GO" id="GO:0051537">
    <property type="term" value="F:2 iron, 2 sulfur cluster binding"/>
    <property type="evidence" value="ECO:0007669"/>
    <property type="project" value="UniProtKB-KW"/>
</dbReference>
<comment type="miscellaneous">
    <text evidence="20">The Rieske protein is a high potential 2Fe-2S protein.</text>
</comment>
<reference evidence="23 24" key="1">
    <citation type="submission" date="2015-08" db="EMBL/GenBank/DDBJ databases">
        <title>Antibacterial properties of a collection of Vibrionaceae strains.</title>
        <authorList>
            <person name="Giubergia S."/>
        </authorList>
    </citation>
    <scope>NUCLEOTIDE SEQUENCE [LARGE SCALE GENOMIC DNA]</scope>
    <source>
        <strain evidence="23 24">S0821</strain>
    </source>
</reference>
<dbReference type="InterPro" id="IPR006311">
    <property type="entry name" value="TAT_signal"/>
</dbReference>
<dbReference type="InterPro" id="IPR036922">
    <property type="entry name" value="Rieske_2Fe-2S_sf"/>
</dbReference>
<evidence type="ECO:0000256" key="14">
    <source>
        <dbReference type="ARBA" id="ARBA00022989"/>
    </source>
</evidence>
<dbReference type="EC" id="7.1.1.8" evidence="5 20"/>
<evidence type="ECO:0000256" key="20">
    <source>
        <dbReference type="RuleBase" id="RU004494"/>
    </source>
</evidence>
<dbReference type="PROSITE" id="PS51318">
    <property type="entry name" value="TAT"/>
    <property type="match status" value="1"/>
</dbReference>
<evidence type="ECO:0000256" key="3">
    <source>
        <dbReference type="ARBA" id="ARBA00010651"/>
    </source>
</evidence>
<dbReference type="Pfam" id="PF00355">
    <property type="entry name" value="Rieske"/>
    <property type="match status" value="1"/>
</dbReference>
<comment type="cofactor">
    <cofactor evidence="20">
        <name>[2Fe-2S] cluster</name>
        <dbReference type="ChEBI" id="CHEBI:190135"/>
    </cofactor>
    <text evidence="20">Binds 1 [2Fe-2S] cluster per subunit.</text>
</comment>
<dbReference type="InterPro" id="IPR006317">
    <property type="entry name" value="Ubiquinol_cyt_c_Rdtase_Fe-S-su"/>
</dbReference>
<dbReference type="InterPro" id="IPR005805">
    <property type="entry name" value="Rieske_Fe-S_prot_C"/>
</dbReference>
<comment type="subunit">
    <text evidence="4 21">The main subunits of complex b-c1 are: cytochrome b, cytochrome c1 and the Rieske protein.</text>
</comment>
<keyword evidence="14" id="KW-1133">Transmembrane helix</keyword>
<sequence>MSNAPLNNGRRRFLTATTAVVGGLGAAAVAVPFIKSWNPSAKAKAAGAPVEVDISKLEEGQMVRVEWRGKPVWVVRRAQSVVDALKEHDNQLRDPNSSEEQQPNYAQNTYRSIKPEYFIAVGICTHLGCSPTYLPDSFNEQVQGVKSGFFCPCHGSKFDMAGRVFQGVPAPLNLVIPKYMYLSDTRIVIGLDETGEA</sequence>
<evidence type="ECO:0000259" key="22">
    <source>
        <dbReference type="PROSITE" id="PS51296"/>
    </source>
</evidence>
<evidence type="ECO:0000256" key="15">
    <source>
        <dbReference type="ARBA" id="ARBA00023004"/>
    </source>
</evidence>
<evidence type="ECO:0000256" key="9">
    <source>
        <dbReference type="ARBA" id="ARBA00022692"/>
    </source>
</evidence>
<organism evidence="23 24">
    <name type="scientific">Vibrio furnissii</name>
    <dbReference type="NCBI Taxonomy" id="29494"/>
    <lineage>
        <taxon>Bacteria</taxon>
        <taxon>Pseudomonadati</taxon>
        <taxon>Pseudomonadota</taxon>
        <taxon>Gammaproteobacteria</taxon>
        <taxon>Vibrionales</taxon>
        <taxon>Vibrionaceae</taxon>
        <taxon>Vibrio</taxon>
    </lineage>
</organism>
<dbReference type="Gene3D" id="2.102.10.10">
    <property type="entry name" value="Rieske [2Fe-2S] iron-sulphur domain"/>
    <property type="match status" value="1"/>
</dbReference>
<dbReference type="GO" id="GO:0005886">
    <property type="term" value="C:plasma membrane"/>
    <property type="evidence" value="ECO:0007669"/>
    <property type="project" value="UniProtKB-SubCell"/>
</dbReference>
<dbReference type="EMBL" id="LKHS01000007">
    <property type="protein sequence ID" value="KQH86183.1"/>
    <property type="molecule type" value="Genomic_DNA"/>
</dbReference>
<evidence type="ECO:0000313" key="23">
    <source>
        <dbReference type="EMBL" id="KQH86183.1"/>
    </source>
</evidence>
<dbReference type="InterPro" id="IPR017941">
    <property type="entry name" value="Rieske_2Fe-2S"/>
</dbReference>
<feature type="domain" description="Rieske" evidence="22">
    <location>
        <begin position="93"/>
        <end position="188"/>
    </location>
</feature>
<dbReference type="OMA" id="KRTWLIA"/>
<gene>
    <name evidence="23" type="ORF">AMR76_09105</name>
</gene>
<keyword evidence="24" id="KW-1185">Reference proteome</keyword>
<dbReference type="PANTHER" id="PTHR10134">
    <property type="entry name" value="CYTOCHROME B-C1 COMPLEX SUBUNIT RIESKE, MITOCHONDRIAL"/>
    <property type="match status" value="1"/>
</dbReference>